<dbReference type="Proteomes" id="UP000008142">
    <property type="component" value="Unassembled WGS sequence"/>
</dbReference>
<protein>
    <submittedName>
        <fullName evidence="1">Predicted protein</fullName>
    </submittedName>
</protein>
<gene>
    <name evidence="1" type="ORF">HCEG_05687</name>
</gene>
<evidence type="ECO:0000313" key="1">
    <source>
        <dbReference type="EMBL" id="EGC46472.1"/>
    </source>
</evidence>
<name>F0UIX5_AJEC8</name>
<accession>F0UIX5</accession>
<proteinExistence type="predicted"/>
<reference evidence="2" key="1">
    <citation type="submission" date="2008-07" db="EMBL/GenBank/DDBJ databases">
        <title>Annotation of Ajellomyces capsulatus strain H88.</title>
        <authorList>
            <person name="Champion M."/>
            <person name="Cuomo C."/>
            <person name="Ma L.-J."/>
            <person name="Henn M.R."/>
            <person name="Sil A."/>
            <person name="Goldman B."/>
            <person name="Young S.K."/>
            <person name="Kodira C.D."/>
            <person name="Zeng Q."/>
            <person name="Koehrsen M."/>
            <person name="Alvarado L."/>
            <person name="Berlin A."/>
            <person name="Borenstein D."/>
            <person name="Chen Z."/>
            <person name="Engels R."/>
            <person name="Freedman E."/>
            <person name="Gellesch M."/>
            <person name="Goldberg J."/>
            <person name="Griggs A."/>
            <person name="Gujja S."/>
            <person name="Heiman D."/>
            <person name="Hepburn T."/>
            <person name="Howarth C."/>
            <person name="Jen D."/>
            <person name="Larson L."/>
            <person name="Lewis B."/>
            <person name="Mehta T."/>
            <person name="Park D."/>
            <person name="Pearson M."/>
            <person name="Roberts A."/>
            <person name="Saif S."/>
            <person name="Shea T."/>
            <person name="Shenoy N."/>
            <person name="Sisk P."/>
            <person name="Stolte C."/>
            <person name="Sykes S."/>
            <person name="Walk T."/>
            <person name="White J."/>
            <person name="Yandava C."/>
            <person name="Klein B."/>
            <person name="McEwen J.G."/>
            <person name="Puccia R."/>
            <person name="Goldman G.H."/>
            <person name="Felipe M.S."/>
            <person name="Nino-Vega G."/>
            <person name="San-Blas G."/>
            <person name="Taylor J."/>
            <person name="Mendoza L."/>
            <person name="Galagan J."/>
            <person name="Nusbaum C."/>
            <person name="Birren B."/>
        </authorList>
    </citation>
    <scope>NUCLEOTIDE SEQUENCE [LARGE SCALE GENOMIC DNA]</scope>
    <source>
        <strain evidence="2">H88</strain>
    </source>
</reference>
<organism evidence="2">
    <name type="scientific">Ajellomyces capsulatus (strain H88)</name>
    <name type="common">Darling's disease fungus</name>
    <name type="synonym">Histoplasma capsulatum</name>
    <dbReference type="NCBI Taxonomy" id="544711"/>
    <lineage>
        <taxon>Eukaryota</taxon>
        <taxon>Fungi</taxon>
        <taxon>Dikarya</taxon>
        <taxon>Ascomycota</taxon>
        <taxon>Pezizomycotina</taxon>
        <taxon>Eurotiomycetes</taxon>
        <taxon>Eurotiomycetidae</taxon>
        <taxon>Onygenales</taxon>
        <taxon>Ajellomycetaceae</taxon>
        <taxon>Histoplasma</taxon>
    </lineage>
</organism>
<dbReference type="AlphaFoldDB" id="F0UIX5"/>
<evidence type="ECO:0000313" key="2">
    <source>
        <dbReference type="Proteomes" id="UP000008142"/>
    </source>
</evidence>
<dbReference type="EMBL" id="DS990639">
    <property type="protein sequence ID" value="EGC46472.1"/>
    <property type="molecule type" value="Genomic_DNA"/>
</dbReference>
<dbReference type="HOGENOM" id="CLU_1326041_0_0_1"/>
<sequence>MGIRSTGIFFEETGEKAVSVGLFEERRMYLENDILLHGAMSTEYDEMMYTLDAEEARGFPAKEGIVTFASPLKAITIRHRTGLVAVSAGPDASCNRRTADQPGSEPKEAPGLWVLPLARIDDSKTNLLIAIIMLPLPIPRITRWGRTGSKMLAHSLDAASTVLGLLDSDFQGRRLRQLLANLLELPILGINFSESVRATVWNFLVVI</sequence>